<feature type="transmembrane region" description="Helical" evidence="1">
    <location>
        <begin position="58"/>
        <end position="82"/>
    </location>
</feature>
<dbReference type="RefSeq" id="XP_051446643.1">
    <property type="nucleotide sequence ID" value="XM_051587256.1"/>
</dbReference>
<keyword evidence="3" id="KW-1185">Reference proteome</keyword>
<evidence type="ECO:0000256" key="1">
    <source>
        <dbReference type="SAM" id="Phobius"/>
    </source>
</evidence>
<name>A0AAD5HG15_UMBRA</name>
<dbReference type="EMBL" id="MU620904">
    <property type="protein sequence ID" value="KAI8581639.1"/>
    <property type="molecule type" value="Genomic_DNA"/>
</dbReference>
<sequence>MTSTSNESEGSTVVSICDYKTTDDYANNKGKTTYGSADLELGEDIALQALRMETTRQAFVRIVVYSTTFSFLLATLLLITYVI</sequence>
<comment type="caution">
    <text evidence="2">The sequence shown here is derived from an EMBL/GenBank/DDBJ whole genome shotgun (WGS) entry which is preliminary data.</text>
</comment>
<keyword evidence="1" id="KW-1133">Transmembrane helix</keyword>
<evidence type="ECO:0000313" key="3">
    <source>
        <dbReference type="Proteomes" id="UP001206595"/>
    </source>
</evidence>
<evidence type="ECO:0000313" key="2">
    <source>
        <dbReference type="EMBL" id="KAI8581639.1"/>
    </source>
</evidence>
<reference evidence="2" key="1">
    <citation type="submission" date="2021-06" db="EMBL/GenBank/DDBJ databases">
        <authorList>
            <consortium name="DOE Joint Genome Institute"/>
            <person name="Mondo S.J."/>
            <person name="Amses K.R."/>
            <person name="Simmons D.R."/>
            <person name="Longcore J.E."/>
            <person name="Seto K."/>
            <person name="Alves G.H."/>
            <person name="Bonds A.E."/>
            <person name="Quandt C.A."/>
            <person name="Davis W.J."/>
            <person name="Chang Y."/>
            <person name="Letcher P.M."/>
            <person name="Powell M.J."/>
            <person name="Kuo A."/>
            <person name="Labutti K."/>
            <person name="Pangilinan J."/>
            <person name="Andreopoulos W."/>
            <person name="Tritt A."/>
            <person name="Riley R."/>
            <person name="Hundley H."/>
            <person name="Johnson J."/>
            <person name="Lipzen A."/>
            <person name="Barry K."/>
            <person name="Berbee M.L."/>
            <person name="Buchler N.E."/>
            <person name="Grigoriev I.V."/>
            <person name="Spatafora J.W."/>
            <person name="Stajich J.E."/>
            <person name="James T.Y."/>
        </authorList>
    </citation>
    <scope>NUCLEOTIDE SEQUENCE</scope>
    <source>
        <strain evidence="2">AG</strain>
    </source>
</reference>
<keyword evidence="1" id="KW-0472">Membrane</keyword>
<accession>A0AAD5HG15</accession>
<reference evidence="2" key="2">
    <citation type="journal article" date="2022" name="Proc. Natl. Acad. Sci. U.S.A.">
        <title>Diploid-dominant life cycles characterize the early evolution of Fungi.</title>
        <authorList>
            <person name="Amses K.R."/>
            <person name="Simmons D.R."/>
            <person name="Longcore J.E."/>
            <person name="Mondo S.J."/>
            <person name="Seto K."/>
            <person name="Jeronimo G.H."/>
            <person name="Bonds A.E."/>
            <person name="Quandt C.A."/>
            <person name="Davis W.J."/>
            <person name="Chang Y."/>
            <person name="Federici B.A."/>
            <person name="Kuo A."/>
            <person name="LaButti K."/>
            <person name="Pangilinan J."/>
            <person name="Andreopoulos W."/>
            <person name="Tritt A."/>
            <person name="Riley R."/>
            <person name="Hundley H."/>
            <person name="Johnson J."/>
            <person name="Lipzen A."/>
            <person name="Barry K."/>
            <person name="Lang B.F."/>
            <person name="Cuomo C.A."/>
            <person name="Buchler N.E."/>
            <person name="Grigoriev I.V."/>
            <person name="Spatafora J.W."/>
            <person name="Stajich J.E."/>
            <person name="James T.Y."/>
        </authorList>
    </citation>
    <scope>NUCLEOTIDE SEQUENCE</scope>
    <source>
        <strain evidence="2">AG</strain>
    </source>
</reference>
<gene>
    <name evidence="2" type="ORF">K450DRAFT_230479</name>
</gene>
<dbReference type="GeneID" id="75912603"/>
<dbReference type="Proteomes" id="UP001206595">
    <property type="component" value="Unassembled WGS sequence"/>
</dbReference>
<proteinExistence type="predicted"/>
<keyword evidence="1" id="KW-0812">Transmembrane</keyword>
<protein>
    <submittedName>
        <fullName evidence="2">Uncharacterized protein</fullName>
    </submittedName>
</protein>
<dbReference type="AlphaFoldDB" id="A0AAD5HG15"/>
<organism evidence="2 3">
    <name type="scientific">Umbelopsis ramanniana AG</name>
    <dbReference type="NCBI Taxonomy" id="1314678"/>
    <lineage>
        <taxon>Eukaryota</taxon>
        <taxon>Fungi</taxon>
        <taxon>Fungi incertae sedis</taxon>
        <taxon>Mucoromycota</taxon>
        <taxon>Mucoromycotina</taxon>
        <taxon>Umbelopsidomycetes</taxon>
        <taxon>Umbelopsidales</taxon>
        <taxon>Umbelopsidaceae</taxon>
        <taxon>Umbelopsis</taxon>
    </lineage>
</organism>